<evidence type="ECO:0000313" key="3">
    <source>
        <dbReference type="EMBL" id="MET1489283.1"/>
    </source>
</evidence>
<evidence type="ECO:0000256" key="1">
    <source>
        <dbReference type="ARBA" id="ARBA00006432"/>
    </source>
</evidence>
<dbReference type="InterPro" id="IPR042099">
    <property type="entry name" value="ANL_N_sf"/>
</dbReference>
<dbReference type="Pfam" id="PF00501">
    <property type="entry name" value="AMP-binding"/>
    <property type="match status" value="1"/>
</dbReference>
<dbReference type="RefSeq" id="WP_345924529.1">
    <property type="nucleotide sequence ID" value="NZ_JBDIVF010000001.1"/>
</dbReference>
<dbReference type="SUPFAM" id="SSF56801">
    <property type="entry name" value="Acetyl-CoA synthetase-like"/>
    <property type="match status" value="1"/>
</dbReference>
<feature type="domain" description="AMP-dependent synthetase/ligase" evidence="2">
    <location>
        <begin position="99"/>
        <end position="301"/>
    </location>
</feature>
<proteinExistence type="inferred from homology"/>
<dbReference type="InterPro" id="IPR045851">
    <property type="entry name" value="AMP-bd_C_sf"/>
</dbReference>
<dbReference type="Proteomes" id="UP001548590">
    <property type="component" value="Unassembled WGS sequence"/>
</dbReference>
<dbReference type="PANTHER" id="PTHR43201">
    <property type="entry name" value="ACYL-COA SYNTHETASE"/>
    <property type="match status" value="1"/>
</dbReference>
<comment type="similarity">
    <text evidence="1">Belongs to the ATP-dependent AMP-binding enzyme family.</text>
</comment>
<dbReference type="EMBL" id="JBEWLZ010000002">
    <property type="protein sequence ID" value="MET1489283.1"/>
    <property type="molecule type" value="Genomic_DNA"/>
</dbReference>
<comment type="caution">
    <text evidence="3">The sequence shown here is derived from an EMBL/GenBank/DDBJ whole genome shotgun (WGS) entry which is preliminary data.</text>
</comment>
<evidence type="ECO:0000259" key="2">
    <source>
        <dbReference type="Pfam" id="PF00501"/>
    </source>
</evidence>
<accession>A0ABV2CMZ5</accession>
<dbReference type="PANTHER" id="PTHR43201:SF8">
    <property type="entry name" value="ACYL-COA SYNTHETASE FAMILY MEMBER 3"/>
    <property type="match status" value="1"/>
</dbReference>
<protein>
    <submittedName>
        <fullName evidence="3">AMP-binding protein</fullName>
    </submittedName>
</protein>
<dbReference type="Gene3D" id="3.40.50.12780">
    <property type="entry name" value="N-terminal domain of ligase-like"/>
    <property type="match status" value="1"/>
</dbReference>
<reference evidence="3 4" key="1">
    <citation type="submission" date="2024-07" db="EMBL/GenBank/DDBJ databases">
        <title>Uliginosibacterium paludis KCTC:42655.</title>
        <authorList>
            <person name="Kim M.K."/>
        </authorList>
    </citation>
    <scope>NUCLEOTIDE SEQUENCE [LARGE SCALE GENOMIC DNA]</scope>
    <source>
        <strain evidence="3 4">KCTC 42655</strain>
    </source>
</reference>
<organism evidence="3 4">
    <name type="scientific">Uliginosibacterium paludis</name>
    <dbReference type="NCBI Taxonomy" id="1615952"/>
    <lineage>
        <taxon>Bacteria</taxon>
        <taxon>Pseudomonadati</taxon>
        <taxon>Pseudomonadota</taxon>
        <taxon>Betaproteobacteria</taxon>
        <taxon>Rhodocyclales</taxon>
        <taxon>Zoogloeaceae</taxon>
        <taxon>Uliginosibacterium</taxon>
    </lineage>
</organism>
<dbReference type="Gene3D" id="3.30.300.30">
    <property type="match status" value="1"/>
</dbReference>
<sequence length="459" mass="48824">MSTPSVAPETAQRSLPLLPEAAADSLAAMLGDEPVSRARLMREVLALAARLPEGRPLLNLCSSRYQFALGLLAGICRGNLSLLPNSLAEGNIAALRERHPDLLCLSDQGSMPFDLPGLHVPARDPGGPTPEMPLIPDDRLVACVFTSGSTGQPQAHLKRFGKLVRNVHSQADCLRALTGPGFSVLGTVPFQHMYGLESTVLLPLFGGGVLAAAKPFFPGDVADTLARLPVPRVLVTTPYHLRNLLESGTPVAPLACVMSATAPLAVELARQAESSLGAPLMEIYGSTETGQIATRRPTGGDAWTLHEGIRLHQGAEDLSQVEGGHVEQPQTLGDIVEKLDERRFRLVGRHADMINIAGKRSSIAFLNHILLAIEGVRDGAFCLPREGEAARLAAFVVAPGLRAAEITAALRPHVDAAFLPRPIVFLDRLPRNATGKIMAADMQALIARHIPASDHDAKA</sequence>
<keyword evidence="4" id="KW-1185">Reference proteome</keyword>
<gene>
    <name evidence="3" type="ORF">ABVT11_05560</name>
</gene>
<evidence type="ECO:0000313" key="4">
    <source>
        <dbReference type="Proteomes" id="UP001548590"/>
    </source>
</evidence>
<name>A0ABV2CMZ5_9RHOO</name>
<dbReference type="InterPro" id="IPR000873">
    <property type="entry name" value="AMP-dep_synth/lig_dom"/>
</dbReference>